<dbReference type="PANTHER" id="PTHR46889:SF5">
    <property type="entry name" value="INTEGRASE PROTEIN"/>
    <property type="match status" value="1"/>
</dbReference>
<dbReference type="NCBIfam" id="NF033516">
    <property type="entry name" value="transpos_IS3"/>
    <property type="match status" value="1"/>
</dbReference>
<dbReference type="InterPro" id="IPR036397">
    <property type="entry name" value="RNaseH_sf"/>
</dbReference>
<dbReference type="Gene3D" id="3.30.420.10">
    <property type="entry name" value="Ribonuclease H-like superfamily/Ribonuclease H"/>
    <property type="match status" value="1"/>
</dbReference>
<keyword evidence="3" id="KW-1185">Reference proteome</keyword>
<dbReference type="PANTHER" id="PTHR46889">
    <property type="entry name" value="TRANSPOSASE INSF FOR INSERTION SEQUENCE IS3B-RELATED"/>
    <property type="match status" value="1"/>
</dbReference>
<comment type="caution">
    <text evidence="2">The sequence shown here is derived from an EMBL/GenBank/DDBJ whole genome shotgun (WGS) entry which is preliminary data.</text>
</comment>
<sequence length="283" mass="32902">MKEIYHEISLTTICALFGRSRQGWYQLAENKGQKQLQRTLVIEQVRQIKSELPHLGGLKMYSMLQKFLSAHQISMGRDAFFCLLKENNLLVKPRRLYARTTNSFHHFKKWPDLVQRRKAIMAEEIWVSDITYLKTKKGFIYLSLITDAYSRKIVGYNLSRNLKAEGCIKAFQIALKSRLYPKRPLIHHSDRGIQYCCDDYVQLLISQNVQISMTQNGSPYDNAIAERVNGILKQEFNLYQSFDSYQQAKDAVENAIISYNQIRPHFSCQLQTPQAKHASSNAR</sequence>
<feature type="domain" description="Integrase catalytic" evidence="1">
    <location>
        <begin position="107"/>
        <end position="281"/>
    </location>
</feature>
<evidence type="ECO:0000313" key="3">
    <source>
        <dbReference type="Proteomes" id="UP001597118"/>
    </source>
</evidence>
<organism evidence="2 3">
    <name type="scientific">Pseudopedobacter beijingensis</name>
    <dbReference type="NCBI Taxonomy" id="1207056"/>
    <lineage>
        <taxon>Bacteria</taxon>
        <taxon>Pseudomonadati</taxon>
        <taxon>Bacteroidota</taxon>
        <taxon>Sphingobacteriia</taxon>
        <taxon>Sphingobacteriales</taxon>
        <taxon>Sphingobacteriaceae</taxon>
        <taxon>Pseudopedobacter</taxon>
    </lineage>
</organism>
<dbReference type="Proteomes" id="UP001597118">
    <property type="component" value="Unassembled WGS sequence"/>
</dbReference>
<proteinExistence type="predicted"/>
<dbReference type="InterPro" id="IPR048020">
    <property type="entry name" value="Transpos_IS3"/>
</dbReference>
<evidence type="ECO:0000259" key="1">
    <source>
        <dbReference type="PROSITE" id="PS50994"/>
    </source>
</evidence>
<reference evidence="3" key="1">
    <citation type="journal article" date="2019" name="Int. J. Syst. Evol. Microbiol.">
        <title>The Global Catalogue of Microorganisms (GCM) 10K type strain sequencing project: providing services to taxonomists for standard genome sequencing and annotation.</title>
        <authorList>
            <consortium name="The Broad Institute Genomics Platform"/>
            <consortium name="The Broad Institute Genome Sequencing Center for Infectious Disease"/>
            <person name="Wu L."/>
            <person name="Ma J."/>
        </authorList>
    </citation>
    <scope>NUCLEOTIDE SEQUENCE [LARGE SCALE GENOMIC DNA]</scope>
    <source>
        <strain evidence="3">CCUG 53762</strain>
    </source>
</reference>
<protein>
    <submittedName>
        <fullName evidence="2">IS3 family transposase</fullName>
    </submittedName>
</protein>
<dbReference type="Pfam" id="PF00665">
    <property type="entry name" value="rve"/>
    <property type="match status" value="1"/>
</dbReference>
<accession>A0ABW4IF80</accession>
<dbReference type="InterPro" id="IPR001584">
    <property type="entry name" value="Integrase_cat-core"/>
</dbReference>
<evidence type="ECO:0000313" key="2">
    <source>
        <dbReference type="EMBL" id="MFD1630632.1"/>
    </source>
</evidence>
<name>A0ABW4IF80_9SPHI</name>
<gene>
    <name evidence="2" type="ORF">ACFSAH_12135</name>
</gene>
<dbReference type="InterPro" id="IPR050900">
    <property type="entry name" value="Transposase_IS3/IS150/IS904"/>
</dbReference>
<dbReference type="PROSITE" id="PS50994">
    <property type="entry name" value="INTEGRASE"/>
    <property type="match status" value="1"/>
</dbReference>
<dbReference type="SUPFAM" id="SSF53098">
    <property type="entry name" value="Ribonuclease H-like"/>
    <property type="match status" value="1"/>
</dbReference>
<dbReference type="EMBL" id="JBHUDG010000018">
    <property type="protein sequence ID" value="MFD1630632.1"/>
    <property type="molecule type" value="Genomic_DNA"/>
</dbReference>
<dbReference type="InterPro" id="IPR012337">
    <property type="entry name" value="RNaseH-like_sf"/>
</dbReference>
<dbReference type="RefSeq" id="WP_379663007.1">
    <property type="nucleotide sequence ID" value="NZ_JBHUDG010000018.1"/>
</dbReference>